<proteinExistence type="predicted"/>
<dbReference type="Proteomes" id="UP001558632">
    <property type="component" value="Unassembled WGS sequence"/>
</dbReference>
<dbReference type="EMBL" id="JBEUSY010000251">
    <property type="protein sequence ID" value="KAL1241340.1"/>
    <property type="molecule type" value="Genomic_DNA"/>
</dbReference>
<accession>A0ABR3KPL5</accession>
<protein>
    <submittedName>
        <fullName evidence="4">Paired amphipathic helix protein Sin3-like</fullName>
    </submittedName>
</protein>
<dbReference type="PROSITE" id="PS51477">
    <property type="entry name" value="PAH"/>
    <property type="match status" value="1"/>
</dbReference>
<comment type="subcellular location">
    <subcellularLocation>
        <location evidence="1 3">Nucleus</location>
    </subcellularLocation>
</comment>
<keyword evidence="2 3" id="KW-0539">Nucleus</keyword>
<evidence type="ECO:0000256" key="3">
    <source>
        <dbReference type="PROSITE-ProRule" id="PRU00810"/>
    </source>
</evidence>
<evidence type="ECO:0000256" key="2">
    <source>
        <dbReference type="ARBA" id="ARBA00023242"/>
    </source>
</evidence>
<dbReference type="InterPro" id="IPR036600">
    <property type="entry name" value="PAH_sf"/>
</dbReference>
<keyword evidence="5" id="KW-1185">Reference proteome</keyword>
<dbReference type="SUPFAM" id="SSF47762">
    <property type="entry name" value="PAH2 domain"/>
    <property type="match status" value="1"/>
</dbReference>
<name>A0ABR3KPL5_TRISP</name>
<reference evidence="4 5" key="1">
    <citation type="submission" date="2024-07" db="EMBL/GenBank/DDBJ databases">
        <title>Enhanced genomic and transcriptomic resources for Trichinella pseudospiralis and T. spiralis underpin the discovery of pronounced molecular differences between stages and species.</title>
        <authorList>
            <person name="Pasi K.K."/>
            <person name="La Rosa G."/>
            <person name="Gomez-Morales M.A."/>
            <person name="Tosini F."/>
            <person name="Sumanam S."/>
            <person name="Young N.D."/>
            <person name="Chang B.C."/>
            <person name="Robin G.B."/>
        </authorList>
    </citation>
    <scope>NUCLEOTIDE SEQUENCE [LARGE SCALE GENOMIC DNA]</scope>
    <source>
        <strain evidence="4">ISS534</strain>
    </source>
</reference>
<dbReference type="InterPro" id="IPR003822">
    <property type="entry name" value="PAH"/>
</dbReference>
<organism evidence="4 5">
    <name type="scientific">Trichinella spiralis</name>
    <name type="common">Trichina worm</name>
    <dbReference type="NCBI Taxonomy" id="6334"/>
    <lineage>
        <taxon>Eukaryota</taxon>
        <taxon>Metazoa</taxon>
        <taxon>Ecdysozoa</taxon>
        <taxon>Nematoda</taxon>
        <taxon>Enoplea</taxon>
        <taxon>Dorylaimia</taxon>
        <taxon>Trichinellida</taxon>
        <taxon>Trichinellidae</taxon>
        <taxon>Trichinella</taxon>
    </lineage>
</organism>
<gene>
    <name evidence="4" type="ORF">TSPI_10477</name>
</gene>
<sequence length="233" mass="27612">MNHMKLPRYTRKRDVLNNKRRFRKRTNATFFNVNSLLSMESVRKRLSSTPEMYVLFMYAVNDYIAKQSTTCSFVCRVVGLTNGCPYDEIKNELEWMEILMENAKLQPTDDVDKIKFYRDGHGIKISIDFFQKVKEHYADRPHIYHKFIQALHAFTNEPYKGKTTPLYLLYTRVVPLFSDCNTLLHHFHSFFANATDSHPFRCLMCLLELHKDDDYESMEEDFSNILCQGLALY</sequence>
<dbReference type="Pfam" id="PF02671">
    <property type="entry name" value="PAH"/>
    <property type="match status" value="1"/>
</dbReference>
<evidence type="ECO:0000313" key="5">
    <source>
        <dbReference type="Proteomes" id="UP001558632"/>
    </source>
</evidence>
<comment type="caution">
    <text evidence="4">The sequence shown here is derived from an EMBL/GenBank/DDBJ whole genome shotgun (WGS) entry which is preliminary data.</text>
</comment>
<evidence type="ECO:0000256" key="1">
    <source>
        <dbReference type="ARBA" id="ARBA00004123"/>
    </source>
</evidence>
<dbReference type="Gene3D" id="1.20.1160.11">
    <property type="entry name" value="Paired amphipathic helix"/>
    <property type="match status" value="1"/>
</dbReference>
<evidence type="ECO:0000313" key="4">
    <source>
        <dbReference type="EMBL" id="KAL1241340.1"/>
    </source>
</evidence>